<protein>
    <recommendedName>
        <fullName evidence="3">NACHT domain-containing protein</fullName>
    </recommendedName>
</protein>
<proteinExistence type="predicted"/>
<sequence>MVLIDSLIELAKPWAKKIVEEKFLPYLQDIGYEYYLKGRQLNKLKSSMSDYLIRVKSQCSVINSLAFPNVLKKIKDIYEPLFLSSLDSRDENSIRVSNGNDFVTMITHALIIDNAGMGKSTLMKKIVIDTIDKTEFIPVYIELRSLADSPITYQIKELLGIEPSESDDLVRNFPFAYFFDGVDEIPFDQKNNILKRIREFSDDFPKSKILITSRPDNSLLELHGFSRYRIKPLELEQSYNLLRLYDANSYSLSNKLILSGKLISEIKSMRNKDSITEFLTTPLYVSLLFCAYKHKPIIPRRKDLFYSQVYEALFESHDLSKETGYVRGKMSGLDITDFSLLLRRLAFWCLKHNGRLEFSRAELEICILDIVSNIKGVQVKPIQFINDLITTVPLFVKEGSLYRWSHKSLMEYFSAEFICIDVKDKRDEILLKLFDSNSPSKYKNILELCADIDYSTFRRTVVKHCLERYLNHFEKIDEIDNLSLVDKEIWASVSFFTDIILRLTPYGSASLSDFVPDAEKRNKSPDPEYPIFENTFIGYQDFITSLTYPESLGSAVFEILKWKHLEYFYTERNFYNRLNDDANIITENVMIKVINGRVIGAHDSIIPGVITVLLQFRHALSIPVIRTASARRALSDINLDASNGVDNLLEGF</sequence>
<dbReference type="Proteomes" id="UP001555342">
    <property type="component" value="Unassembled WGS sequence"/>
</dbReference>
<dbReference type="PANTHER" id="PTHR46844">
    <property type="entry name" value="SLR5058 PROTEIN"/>
    <property type="match status" value="1"/>
</dbReference>
<dbReference type="Gene3D" id="3.40.50.300">
    <property type="entry name" value="P-loop containing nucleotide triphosphate hydrolases"/>
    <property type="match status" value="1"/>
</dbReference>
<evidence type="ECO:0008006" key="3">
    <source>
        <dbReference type="Google" id="ProtNLM"/>
    </source>
</evidence>
<dbReference type="SUPFAM" id="SSF52540">
    <property type="entry name" value="P-loop containing nucleoside triphosphate hydrolases"/>
    <property type="match status" value="1"/>
</dbReference>
<evidence type="ECO:0000313" key="1">
    <source>
        <dbReference type="EMBL" id="MEW7313456.1"/>
    </source>
</evidence>
<dbReference type="RefSeq" id="WP_367595566.1">
    <property type="nucleotide sequence ID" value="NZ_JBFMVT010000002.1"/>
</dbReference>
<organism evidence="1 2">
    <name type="scientific">Buttiauxella gaviniae</name>
    <dbReference type="NCBI Taxonomy" id="82990"/>
    <lineage>
        <taxon>Bacteria</taxon>
        <taxon>Pseudomonadati</taxon>
        <taxon>Pseudomonadota</taxon>
        <taxon>Gammaproteobacteria</taxon>
        <taxon>Enterobacterales</taxon>
        <taxon>Enterobacteriaceae</taxon>
        <taxon>Buttiauxella</taxon>
    </lineage>
</organism>
<gene>
    <name evidence="1" type="ORF">AB1E22_12260</name>
</gene>
<dbReference type="InterPro" id="IPR027417">
    <property type="entry name" value="P-loop_NTPase"/>
</dbReference>
<name>A0ABV3NV72_9ENTR</name>
<dbReference type="PANTHER" id="PTHR46844:SF1">
    <property type="entry name" value="SLR5058 PROTEIN"/>
    <property type="match status" value="1"/>
</dbReference>
<accession>A0ABV3NV72</accession>
<evidence type="ECO:0000313" key="2">
    <source>
        <dbReference type="Proteomes" id="UP001555342"/>
    </source>
</evidence>
<reference evidence="1 2" key="1">
    <citation type="submission" date="2024-07" db="EMBL/GenBank/DDBJ databases">
        <authorList>
            <person name="Wang L."/>
        </authorList>
    </citation>
    <scope>NUCLEOTIDE SEQUENCE [LARGE SCALE GENOMIC DNA]</scope>
    <source>
        <strain evidence="1 2">WL359</strain>
    </source>
</reference>
<comment type="caution">
    <text evidence="1">The sequence shown here is derived from an EMBL/GenBank/DDBJ whole genome shotgun (WGS) entry which is preliminary data.</text>
</comment>
<keyword evidence="2" id="KW-1185">Reference proteome</keyword>
<dbReference type="EMBL" id="JBFMVT010000002">
    <property type="protein sequence ID" value="MEW7313456.1"/>
    <property type="molecule type" value="Genomic_DNA"/>
</dbReference>